<reference evidence="6" key="1">
    <citation type="submission" date="2013-02" db="EMBL/GenBank/DDBJ databases">
        <authorList>
            <person name="Hughes D."/>
        </authorList>
    </citation>
    <scope>NUCLEOTIDE SEQUENCE</scope>
    <source>
        <strain>Durham</strain>
        <strain evidence="6">NC isolate 2 -- Noor lab</strain>
    </source>
</reference>
<keyword evidence="2" id="KW-0677">Repeat</keyword>
<dbReference type="Pfam" id="PF25020">
    <property type="entry name" value="TTR_TEN1-4"/>
    <property type="match status" value="1"/>
</dbReference>
<dbReference type="Proteomes" id="UP000015102">
    <property type="component" value="Unassembled WGS sequence"/>
</dbReference>
<evidence type="ECO:0000256" key="3">
    <source>
        <dbReference type="ARBA" id="ARBA00023157"/>
    </source>
</evidence>
<keyword evidence="3" id="KW-1015">Disulfide bond</keyword>
<dbReference type="EnsemblMetazoa" id="MESCA003635-RA">
    <property type="protein sequence ID" value="MESCA003635-PA"/>
    <property type="gene ID" value="MESCA003635"/>
</dbReference>
<dbReference type="HOGENOM" id="CLU_1699914_0_0_1"/>
<evidence type="ECO:0000259" key="4">
    <source>
        <dbReference type="Pfam" id="PF25020"/>
    </source>
</evidence>
<accession>T1GJI6</accession>
<evidence type="ECO:0000256" key="2">
    <source>
        <dbReference type="ARBA" id="ARBA00022737"/>
    </source>
</evidence>
<dbReference type="InterPro" id="IPR051216">
    <property type="entry name" value="Teneurin"/>
</dbReference>
<dbReference type="AlphaFoldDB" id="T1GJI6"/>
<sequence length="155" mass="17638">RGFQFTKSTLNCWQLVLQILLFFTYRFDVLVNGGGAVTLQFQRSPFRPLTRTVFVPWNRIVVLPPVQMQLSDDDETARTAIKIAPPNPALTFLNSILYHFSDESTEPSQICSDHDHEQLKPQLISTWMPNGVGAMPGKRIVFAETQVIITDLNYI</sequence>
<dbReference type="PANTHER" id="PTHR11219">
    <property type="entry name" value="TENEURIN AND N-ACETYLGLUCOSAMINE-1-PHOSPHODIESTER ALPHA-N-ACETYLGLUCOSAMINIDASE"/>
    <property type="match status" value="1"/>
</dbReference>
<proteinExistence type="predicted"/>
<dbReference type="GO" id="GO:0008045">
    <property type="term" value="P:motor neuron axon guidance"/>
    <property type="evidence" value="ECO:0007669"/>
    <property type="project" value="TreeGrafter"/>
</dbReference>
<dbReference type="STRING" id="36166.T1GJI6"/>
<dbReference type="InterPro" id="IPR056820">
    <property type="entry name" value="TEN_TTR-like"/>
</dbReference>
<reference evidence="5" key="2">
    <citation type="submission" date="2015-06" db="UniProtKB">
        <authorList>
            <consortium name="EnsemblMetazoa"/>
        </authorList>
    </citation>
    <scope>IDENTIFICATION</scope>
</reference>
<feature type="domain" description="Teneurin TTR-like" evidence="4">
    <location>
        <begin position="26"/>
        <end position="68"/>
    </location>
</feature>
<dbReference type="EMBL" id="CAQQ02043610">
    <property type="status" value="NOT_ANNOTATED_CDS"/>
    <property type="molecule type" value="Genomic_DNA"/>
</dbReference>
<keyword evidence="1" id="KW-0245">EGF-like domain</keyword>
<protein>
    <recommendedName>
        <fullName evidence="4">Teneurin TTR-like domain-containing protein</fullName>
    </recommendedName>
</protein>
<evidence type="ECO:0000256" key="1">
    <source>
        <dbReference type="ARBA" id="ARBA00022536"/>
    </source>
</evidence>
<evidence type="ECO:0000313" key="5">
    <source>
        <dbReference type="EnsemblMetazoa" id="MESCA003635-PA"/>
    </source>
</evidence>
<evidence type="ECO:0000313" key="6">
    <source>
        <dbReference type="Proteomes" id="UP000015102"/>
    </source>
</evidence>
<organism evidence="5 6">
    <name type="scientific">Megaselia scalaris</name>
    <name type="common">Humpbacked fly</name>
    <name type="synonym">Phora scalaris</name>
    <dbReference type="NCBI Taxonomy" id="36166"/>
    <lineage>
        <taxon>Eukaryota</taxon>
        <taxon>Metazoa</taxon>
        <taxon>Ecdysozoa</taxon>
        <taxon>Arthropoda</taxon>
        <taxon>Hexapoda</taxon>
        <taxon>Insecta</taxon>
        <taxon>Pterygota</taxon>
        <taxon>Neoptera</taxon>
        <taxon>Endopterygota</taxon>
        <taxon>Diptera</taxon>
        <taxon>Brachycera</taxon>
        <taxon>Muscomorpha</taxon>
        <taxon>Platypezoidea</taxon>
        <taxon>Phoridae</taxon>
        <taxon>Megaseliini</taxon>
        <taxon>Megaselia</taxon>
    </lineage>
</organism>
<keyword evidence="6" id="KW-1185">Reference proteome</keyword>
<dbReference type="PANTHER" id="PTHR11219:SF69">
    <property type="entry name" value="TENEURIN-A"/>
    <property type="match status" value="1"/>
</dbReference>
<name>T1GJI6_MEGSC</name>